<gene>
    <name evidence="1" type="ORF">BT96DRAFT_784876</name>
</gene>
<keyword evidence="2" id="KW-1185">Reference proteome</keyword>
<reference evidence="1" key="1">
    <citation type="journal article" date="2019" name="Environ. Microbiol.">
        <title>Fungal ecological strategies reflected in gene transcription - a case study of two litter decomposers.</title>
        <authorList>
            <person name="Barbi F."/>
            <person name="Kohler A."/>
            <person name="Barry K."/>
            <person name="Baskaran P."/>
            <person name="Daum C."/>
            <person name="Fauchery L."/>
            <person name="Ihrmark K."/>
            <person name="Kuo A."/>
            <person name="LaButti K."/>
            <person name="Lipzen A."/>
            <person name="Morin E."/>
            <person name="Grigoriev I.V."/>
            <person name="Henrissat B."/>
            <person name="Lindahl B."/>
            <person name="Martin F."/>
        </authorList>
    </citation>
    <scope>NUCLEOTIDE SEQUENCE</scope>
    <source>
        <strain evidence="1">JB14</strain>
    </source>
</reference>
<accession>A0A6A4GEU7</accession>
<dbReference type="OrthoDB" id="5596707at2759"/>
<organism evidence="1 2">
    <name type="scientific">Gymnopus androsaceus JB14</name>
    <dbReference type="NCBI Taxonomy" id="1447944"/>
    <lineage>
        <taxon>Eukaryota</taxon>
        <taxon>Fungi</taxon>
        <taxon>Dikarya</taxon>
        <taxon>Basidiomycota</taxon>
        <taxon>Agaricomycotina</taxon>
        <taxon>Agaricomycetes</taxon>
        <taxon>Agaricomycetidae</taxon>
        <taxon>Agaricales</taxon>
        <taxon>Marasmiineae</taxon>
        <taxon>Omphalotaceae</taxon>
        <taxon>Gymnopus</taxon>
    </lineage>
</organism>
<protein>
    <submittedName>
        <fullName evidence="1">Uncharacterized protein</fullName>
    </submittedName>
</protein>
<dbReference type="EMBL" id="ML770270">
    <property type="protein sequence ID" value="KAE9383961.1"/>
    <property type="molecule type" value="Genomic_DNA"/>
</dbReference>
<evidence type="ECO:0000313" key="1">
    <source>
        <dbReference type="EMBL" id="KAE9383961.1"/>
    </source>
</evidence>
<feature type="non-terminal residue" evidence="1">
    <location>
        <position position="61"/>
    </location>
</feature>
<evidence type="ECO:0000313" key="2">
    <source>
        <dbReference type="Proteomes" id="UP000799118"/>
    </source>
</evidence>
<sequence length="61" mass="6877">VQSVNGKTDWTFGVAKDVPFHFNDIIAFLKVHVVDSPAYNVLLCRPFKILTQARIQNFLSG</sequence>
<feature type="non-terminal residue" evidence="1">
    <location>
        <position position="1"/>
    </location>
</feature>
<proteinExistence type="predicted"/>
<dbReference type="AlphaFoldDB" id="A0A6A4GEU7"/>
<name>A0A6A4GEU7_9AGAR</name>
<dbReference type="Proteomes" id="UP000799118">
    <property type="component" value="Unassembled WGS sequence"/>
</dbReference>